<dbReference type="Proteomes" id="UP001172681">
    <property type="component" value="Unassembled WGS sequence"/>
</dbReference>
<evidence type="ECO:0000313" key="9">
    <source>
        <dbReference type="Proteomes" id="UP001172681"/>
    </source>
</evidence>
<feature type="repeat" description="WD" evidence="7">
    <location>
        <begin position="755"/>
        <end position="788"/>
    </location>
</feature>
<dbReference type="PROSITE" id="PS00678">
    <property type="entry name" value="WD_REPEATS_1"/>
    <property type="match status" value="1"/>
</dbReference>
<dbReference type="PANTHER" id="PTHR14344">
    <property type="entry name" value="WD REPEAT PROTEIN"/>
    <property type="match status" value="1"/>
</dbReference>
<evidence type="ECO:0000256" key="6">
    <source>
        <dbReference type="ARBA" id="ARBA00038255"/>
    </source>
</evidence>
<dbReference type="InterPro" id="IPR036322">
    <property type="entry name" value="WD40_repeat_dom_sf"/>
</dbReference>
<keyword evidence="5" id="KW-0677">Repeat</keyword>
<keyword evidence="3 7" id="KW-0853">WD repeat</keyword>
<dbReference type="InterPro" id="IPR001680">
    <property type="entry name" value="WD40_rpt"/>
</dbReference>
<evidence type="ECO:0000256" key="2">
    <source>
        <dbReference type="ARBA" id="ARBA00022490"/>
    </source>
</evidence>
<dbReference type="InterPro" id="IPR015943">
    <property type="entry name" value="WD40/YVTN_repeat-like_dom_sf"/>
</dbReference>
<dbReference type="InterPro" id="IPR051973">
    <property type="entry name" value="tRNA_Anticodon_Mtase-Reg"/>
</dbReference>
<dbReference type="Gene3D" id="2.130.10.10">
    <property type="entry name" value="YVTN repeat-like/Quinoprotein amine dehydrogenase"/>
    <property type="match status" value="2"/>
</dbReference>
<proteinExistence type="inferred from homology"/>
<evidence type="ECO:0000313" key="8">
    <source>
        <dbReference type="EMBL" id="KAJ9633487.1"/>
    </source>
</evidence>
<dbReference type="GO" id="GO:0030488">
    <property type="term" value="P:tRNA methylation"/>
    <property type="evidence" value="ECO:0007669"/>
    <property type="project" value="TreeGrafter"/>
</dbReference>
<organism evidence="8 9">
    <name type="scientific">Knufia peltigerae</name>
    <dbReference type="NCBI Taxonomy" id="1002370"/>
    <lineage>
        <taxon>Eukaryota</taxon>
        <taxon>Fungi</taxon>
        <taxon>Dikarya</taxon>
        <taxon>Ascomycota</taxon>
        <taxon>Pezizomycotina</taxon>
        <taxon>Eurotiomycetes</taxon>
        <taxon>Chaetothyriomycetidae</taxon>
        <taxon>Chaetothyriales</taxon>
        <taxon>Trichomeriaceae</taxon>
        <taxon>Knufia</taxon>
    </lineage>
</organism>
<dbReference type="InterPro" id="IPR019775">
    <property type="entry name" value="WD40_repeat_CS"/>
</dbReference>
<dbReference type="GO" id="GO:0005737">
    <property type="term" value="C:cytoplasm"/>
    <property type="evidence" value="ECO:0007669"/>
    <property type="project" value="UniProtKB-SubCell"/>
</dbReference>
<gene>
    <name evidence="8" type="primary">WDR6</name>
    <name evidence="8" type="ORF">H2204_006869</name>
</gene>
<keyword evidence="4" id="KW-0819">tRNA processing</keyword>
<evidence type="ECO:0000256" key="7">
    <source>
        <dbReference type="PROSITE-ProRule" id="PRU00221"/>
    </source>
</evidence>
<dbReference type="PANTHER" id="PTHR14344:SF3">
    <property type="entry name" value="WD REPEAT-CONTAINING PROTEIN 6"/>
    <property type="match status" value="1"/>
</dbReference>
<accession>A0AA39CYC5</accession>
<dbReference type="Pfam" id="PF00400">
    <property type="entry name" value="WD40"/>
    <property type="match status" value="1"/>
</dbReference>
<evidence type="ECO:0000256" key="3">
    <source>
        <dbReference type="ARBA" id="ARBA00022574"/>
    </source>
</evidence>
<dbReference type="SUPFAM" id="SSF50978">
    <property type="entry name" value="WD40 repeat-like"/>
    <property type="match status" value="2"/>
</dbReference>
<feature type="repeat" description="WD" evidence="7">
    <location>
        <begin position="142"/>
        <end position="190"/>
    </location>
</feature>
<keyword evidence="2" id="KW-0963">Cytoplasm</keyword>
<comment type="subcellular location">
    <subcellularLocation>
        <location evidence="1">Cytoplasm</location>
    </subcellularLocation>
</comment>
<evidence type="ECO:0000256" key="1">
    <source>
        <dbReference type="ARBA" id="ARBA00004496"/>
    </source>
</evidence>
<evidence type="ECO:0000256" key="5">
    <source>
        <dbReference type="ARBA" id="ARBA00022737"/>
    </source>
</evidence>
<dbReference type="PROSITE" id="PS50294">
    <property type="entry name" value="WD_REPEATS_REGION"/>
    <property type="match status" value="1"/>
</dbReference>
<dbReference type="SMART" id="SM00320">
    <property type="entry name" value="WD40"/>
    <property type="match status" value="5"/>
</dbReference>
<comment type="similarity">
    <text evidence="6">Belongs to the WD repeat WDR6 family.</text>
</comment>
<comment type="caution">
    <text evidence="8">The sequence shown here is derived from an EMBL/GenBank/DDBJ whole genome shotgun (WGS) entry which is preliminary data.</text>
</comment>
<name>A0AA39CYC5_9EURO</name>
<sequence length="1128" mass="123281">MVSNNHVLNILFWGGKLVRLGRLTISNDEAMRLHLQLSNEVDVGDWILDAVFDDSSIFMLTAHNVLMTFIMAIDAHKLNIDRNDFRRIRGPGSFLYSGDLRVADSNLLIVAAGTVFGEILVWTCSRKDSDQPEWNTSAKHAFTGHKGSVFGVAISPKIVLGDRPTRLLASCSDDRTVRVWDIGDHGKLSSEPEGRIISTETGFGTASNGEKSEVASAWGHASRIWGVHFVPLMENMGNPKILLLSRGEDTVCQLWSLELTPEEGMKLLPLSSDRYHSGKNAWSMCLGTDDRGSVVFTGGADGQIVSRQLTLLNATKHHPPKLSTPAKELTGSSKALKQYLPFRESMCFASTDAGDVYSIIIESGELKCTHLYNSPTRCSIMMCRADTLGVALVAQQRDGLFALTADKDSLLLPISLPNKLSIVWLQVACTHRRHAGPTCVVAALVNNEAMIIWLEREGSSFRGQHTPLQLPESFVVAACCYYEPGETLLLGSRAGALAVYTSVTTNSSIAEASLCLRHAHGTDCVSSIRVFEAPSWDVASTNEVCFLTTGRDGTYAVHRLILPQGAFSTVHVSKPPIGPYIDGSYLLPSEELLGTRSHDLMLYGFRSTSFIVWNETRQSTFLSVECGGAHRSWAYYDPILSNSVMPQQDGIQANVGTASFIWHQAGRFNWHMRHGRDHTVIRTGGHGREIKAVTRSPKLVQGGALIATGAEDTNIQLFLVSVRQKTPTASLTAQEGIIRPDNALDNTAFRSIATLRGHNTGLQHLLFAPSGDYLFSSAGREEFLVWKLTLDVPCIEVGTILWDVMPKEDEDSDARIMDFDLRFKSTEKGVGQTRKSSDQAYILTLAYSNGKSKVLEYTPAVACNQGTFVTLHEIHYGSFCILQASLLSSPLQIISAGTNGFLNLNQLDFLLGSGFDGGTQVAQSINTTRLHQIHQSSILSMDIIALDTATSFIATGGDDNALAFTLLSNIHPSTRGNDATGKATLEDRDFRTIVIPRAHAAALTALKIVNISGTARLYTVNIISAGNDQRVKAWKVQIDLSKTDSTPMSGRPPTTTSQYDRLCEVMQVQRLSSAWTSVADVSSVEVVYQYGIEQENMDSFTMGEMPRSGSKCEIIVVGVGMDLLSITW</sequence>
<dbReference type="AlphaFoldDB" id="A0AA39CYC5"/>
<evidence type="ECO:0000256" key="4">
    <source>
        <dbReference type="ARBA" id="ARBA00022694"/>
    </source>
</evidence>
<reference evidence="8" key="1">
    <citation type="submission" date="2022-10" db="EMBL/GenBank/DDBJ databases">
        <title>Culturing micro-colonial fungi from biological soil crusts in the Mojave desert and describing Neophaeococcomyces mojavensis, and introducing the new genera and species Taxawa tesnikishii.</title>
        <authorList>
            <person name="Kurbessoian T."/>
            <person name="Stajich J.E."/>
        </authorList>
    </citation>
    <scope>NUCLEOTIDE SEQUENCE</scope>
    <source>
        <strain evidence="8">TK_35</strain>
    </source>
</reference>
<keyword evidence="9" id="KW-1185">Reference proteome</keyword>
<dbReference type="EMBL" id="JAPDRN010000045">
    <property type="protein sequence ID" value="KAJ9633487.1"/>
    <property type="molecule type" value="Genomic_DNA"/>
</dbReference>
<protein>
    <submittedName>
        <fullName evidence="8">WD repeat-containing protein 6</fullName>
    </submittedName>
</protein>
<dbReference type="PROSITE" id="PS50082">
    <property type="entry name" value="WD_REPEATS_2"/>
    <property type="match status" value="2"/>
</dbReference>